<comment type="caution">
    <text evidence="1">The sequence shown here is derived from an EMBL/GenBank/DDBJ whole genome shotgun (WGS) entry which is preliminary data.</text>
</comment>
<evidence type="ECO:0000313" key="2">
    <source>
        <dbReference type="Proteomes" id="UP000824540"/>
    </source>
</evidence>
<evidence type="ECO:0000313" key="1">
    <source>
        <dbReference type="EMBL" id="KAG9335948.1"/>
    </source>
</evidence>
<reference evidence="1" key="1">
    <citation type="thesis" date="2021" institute="BYU ScholarsArchive" country="Provo, UT, USA">
        <title>Applications of and Algorithms for Genome Assembly and Genomic Analyses with an Emphasis on Marine Teleosts.</title>
        <authorList>
            <person name="Pickett B.D."/>
        </authorList>
    </citation>
    <scope>NUCLEOTIDE SEQUENCE</scope>
    <source>
        <strain evidence="1">HI-2016</strain>
    </source>
</reference>
<protein>
    <submittedName>
        <fullName evidence="1">Uncharacterized protein</fullName>
    </submittedName>
</protein>
<organism evidence="1 2">
    <name type="scientific">Albula glossodonta</name>
    <name type="common">roundjaw bonefish</name>
    <dbReference type="NCBI Taxonomy" id="121402"/>
    <lineage>
        <taxon>Eukaryota</taxon>
        <taxon>Metazoa</taxon>
        <taxon>Chordata</taxon>
        <taxon>Craniata</taxon>
        <taxon>Vertebrata</taxon>
        <taxon>Euteleostomi</taxon>
        <taxon>Actinopterygii</taxon>
        <taxon>Neopterygii</taxon>
        <taxon>Teleostei</taxon>
        <taxon>Albuliformes</taxon>
        <taxon>Albulidae</taxon>
        <taxon>Albula</taxon>
    </lineage>
</organism>
<keyword evidence="2" id="KW-1185">Reference proteome</keyword>
<dbReference type="EMBL" id="JAFBMS010000105">
    <property type="protein sequence ID" value="KAG9335948.1"/>
    <property type="molecule type" value="Genomic_DNA"/>
</dbReference>
<sequence length="69" mass="7641">MFARRADPPLSLTWSKNFLFQPWAPKCDKRLAADYGEYSGVARRGAAVGGGREGRNVEEVFKIEHAGNS</sequence>
<name>A0A8T2NDZ7_9TELE</name>
<dbReference type="Proteomes" id="UP000824540">
    <property type="component" value="Unassembled WGS sequence"/>
</dbReference>
<accession>A0A8T2NDZ7</accession>
<proteinExistence type="predicted"/>
<dbReference type="AlphaFoldDB" id="A0A8T2NDZ7"/>
<gene>
    <name evidence="1" type="ORF">JZ751_003427</name>
</gene>